<dbReference type="Pfam" id="PF00728">
    <property type="entry name" value="Glyco_hydro_20"/>
    <property type="match status" value="1"/>
</dbReference>
<name>A0A5N5TGT4_9CRUS</name>
<sequence length="192" mass="22260">MNSLNITGQYSELEEYYITRLLEIVSNLTTHNGYIVWEEVFDNGVKIAPDTVVHVWKYENNPKMYYPEIESVTAAGYHALLSSCWYLNYISYGVDWHKYYECDPQGFNGTEHQKSLVLGGEACMWGEYVDTTNVISRIWPRAAPVAERLWSPSYKTKNADRASHRLEEHRCRLRRRGYSVEPLGSSYCPGIL</sequence>
<proteinExistence type="inferred from homology"/>
<dbReference type="GO" id="GO:0005975">
    <property type="term" value="P:carbohydrate metabolic process"/>
    <property type="evidence" value="ECO:0007669"/>
    <property type="project" value="InterPro"/>
</dbReference>
<dbReference type="GO" id="GO:0004563">
    <property type="term" value="F:beta-N-acetylhexosaminidase activity"/>
    <property type="evidence" value="ECO:0007669"/>
    <property type="project" value="UniProtKB-EC"/>
</dbReference>
<evidence type="ECO:0000313" key="6">
    <source>
        <dbReference type="EMBL" id="KAB7505389.1"/>
    </source>
</evidence>
<dbReference type="InterPro" id="IPR025705">
    <property type="entry name" value="Beta_hexosaminidase_sua/sub"/>
</dbReference>
<reference evidence="6 7" key="1">
    <citation type="journal article" date="2019" name="PLoS Biol.">
        <title>Sex chromosomes control vertical transmission of feminizing Wolbachia symbionts in an isopod.</title>
        <authorList>
            <person name="Becking T."/>
            <person name="Chebbi M.A."/>
            <person name="Giraud I."/>
            <person name="Moumen B."/>
            <person name="Laverre T."/>
            <person name="Caubet Y."/>
            <person name="Peccoud J."/>
            <person name="Gilbert C."/>
            <person name="Cordaux R."/>
        </authorList>
    </citation>
    <scope>NUCLEOTIDE SEQUENCE [LARGE SCALE GENOMIC DNA]</scope>
    <source>
        <strain evidence="6">ANa2</strain>
        <tissue evidence="6">Whole body excluding digestive tract and cuticle</tissue>
    </source>
</reference>
<dbReference type="GO" id="GO:0016020">
    <property type="term" value="C:membrane"/>
    <property type="evidence" value="ECO:0007669"/>
    <property type="project" value="TreeGrafter"/>
</dbReference>
<protein>
    <recommendedName>
        <fullName evidence="3">beta-N-acetylhexosaminidase</fullName>
        <ecNumber evidence="3">3.2.1.52</ecNumber>
    </recommendedName>
</protein>
<organism evidence="6 7">
    <name type="scientific">Armadillidium nasatum</name>
    <dbReference type="NCBI Taxonomy" id="96803"/>
    <lineage>
        <taxon>Eukaryota</taxon>
        <taxon>Metazoa</taxon>
        <taxon>Ecdysozoa</taxon>
        <taxon>Arthropoda</taxon>
        <taxon>Crustacea</taxon>
        <taxon>Multicrustacea</taxon>
        <taxon>Malacostraca</taxon>
        <taxon>Eumalacostraca</taxon>
        <taxon>Peracarida</taxon>
        <taxon>Isopoda</taxon>
        <taxon>Oniscidea</taxon>
        <taxon>Crinocheta</taxon>
        <taxon>Armadillidiidae</taxon>
        <taxon>Armadillidium</taxon>
    </lineage>
</organism>
<dbReference type="SUPFAM" id="SSF51445">
    <property type="entry name" value="(Trans)glycosidases"/>
    <property type="match status" value="1"/>
</dbReference>
<feature type="domain" description="Glycoside hydrolase family 20 catalytic" evidence="5">
    <location>
        <begin position="9"/>
        <end position="152"/>
    </location>
</feature>
<dbReference type="EMBL" id="SEYY01001257">
    <property type="protein sequence ID" value="KAB7505389.1"/>
    <property type="molecule type" value="Genomic_DNA"/>
</dbReference>
<dbReference type="OrthoDB" id="428480at2759"/>
<keyword evidence="4" id="KW-0378">Hydrolase</keyword>
<evidence type="ECO:0000256" key="1">
    <source>
        <dbReference type="ARBA" id="ARBA00001231"/>
    </source>
</evidence>
<comment type="caution">
    <text evidence="6">The sequence shown here is derived from an EMBL/GenBank/DDBJ whole genome shotgun (WGS) entry which is preliminary data.</text>
</comment>
<evidence type="ECO:0000256" key="2">
    <source>
        <dbReference type="ARBA" id="ARBA00006285"/>
    </source>
</evidence>
<evidence type="ECO:0000256" key="4">
    <source>
        <dbReference type="ARBA" id="ARBA00022801"/>
    </source>
</evidence>
<dbReference type="Gene3D" id="3.20.20.80">
    <property type="entry name" value="Glycosidases"/>
    <property type="match status" value="1"/>
</dbReference>
<gene>
    <name evidence="6" type="ORF">Anas_08753</name>
</gene>
<dbReference type="PRINTS" id="PR00738">
    <property type="entry name" value="GLHYDRLASE20"/>
</dbReference>
<dbReference type="InterPro" id="IPR017853">
    <property type="entry name" value="GH"/>
</dbReference>
<evidence type="ECO:0000313" key="7">
    <source>
        <dbReference type="Proteomes" id="UP000326759"/>
    </source>
</evidence>
<dbReference type="AlphaFoldDB" id="A0A5N5TGT4"/>
<dbReference type="PANTHER" id="PTHR22600">
    <property type="entry name" value="BETA-HEXOSAMINIDASE"/>
    <property type="match status" value="1"/>
</dbReference>
<dbReference type="Proteomes" id="UP000326759">
    <property type="component" value="Unassembled WGS sequence"/>
</dbReference>
<evidence type="ECO:0000259" key="5">
    <source>
        <dbReference type="Pfam" id="PF00728"/>
    </source>
</evidence>
<comment type="similarity">
    <text evidence="2">Belongs to the glycosyl hydrolase 20 family.</text>
</comment>
<keyword evidence="7" id="KW-1185">Reference proteome</keyword>
<comment type="catalytic activity">
    <reaction evidence="1">
        <text>Hydrolysis of terminal non-reducing N-acetyl-D-hexosamine residues in N-acetyl-beta-D-hexosaminides.</text>
        <dbReference type="EC" id="3.2.1.52"/>
    </reaction>
</comment>
<accession>A0A5N5TGT4</accession>
<dbReference type="GO" id="GO:0005764">
    <property type="term" value="C:lysosome"/>
    <property type="evidence" value="ECO:0007669"/>
    <property type="project" value="TreeGrafter"/>
</dbReference>
<evidence type="ECO:0000256" key="3">
    <source>
        <dbReference type="ARBA" id="ARBA00012663"/>
    </source>
</evidence>
<dbReference type="PANTHER" id="PTHR22600:SF21">
    <property type="entry name" value="BETA-HEXOSAMINIDASE A"/>
    <property type="match status" value="1"/>
</dbReference>
<dbReference type="InterPro" id="IPR015883">
    <property type="entry name" value="Glyco_hydro_20_cat"/>
</dbReference>
<dbReference type="EC" id="3.2.1.52" evidence="3"/>
<dbReference type="GO" id="GO:0030203">
    <property type="term" value="P:glycosaminoglycan metabolic process"/>
    <property type="evidence" value="ECO:0007669"/>
    <property type="project" value="TreeGrafter"/>
</dbReference>
<dbReference type="GO" id="GO:0006689">
    <property type="term" value="P:ganglioside catabolic process"/>
    <property type="evidence" value="ECO:0007669"/>
    <property type="project" value="TreeGrafter"/>
</dbReference>